<dbReference type="GO" id="GO:0016829">
    <property type="term" value="F:lyase activity"/>
    <property type="evidence" value="ECO:0007669"/>
    <property type="project" value="InterPro"/>
</dbReference>
<dbReference type="AlphaFoldDB" id="E3CZL8"/>
<accession>E3CZL8</accession>
<name>E3CZL8_9BACT</name>
<dbReference type="EMBL" id="CM001022">
    <property type="protein sequence ID" value="EFQ23802.1"/>
    <property type="molecule type" value="Genomic_DNA"/>
</dbReference>
<evidence type="ECO:0000313" key="2">
    <source>
        <dbReference type="Proteomes" id="UP000005096"/>
    </source>
</evidence>
<dbReference type="InterPro" id="IPR010451">
    <property type="entry name" value="Acetoacetate_decarboxylase"/>
</dbReference>
<dbReference type="PaxDb" id="584708-Apau_1382"/>
<dbReference type="RefSeq" id="WP_006301006.1">
    <property type="nucleotide sequence ID" value="NZ_CM001022.1"/>
</dbReference>
<organism evidence="1 2">
    <name type="scientific">Aminomonas paucivorans DSM 12260</name>
    <dbReference type="NCBI Taxonomy" id="584708"/>
    <lineage>
        <taxon>Bacteria</taxon>
        <taxon>Thermotogati</taxon>
        <taxon>Synergistota</taxon>
        <taxon>Synergistia</taxon>
        <taxon>Synergistales</taxon>
        <taxon>Synergistaceae</taxon>
        <taxon>Aminomonas</taxon>
    </lineage>
</organism>
<keyword evidence="2" id="KW-1185">Reference proteome</keyword>
<evidence type="ECO:0000313" key="1">
    <source>
        <dbReference type="EMBL" id="EFQ23802.1"/>
    </source>
</evidence>
<dbReference type="SUPFAM" id="SSF160104">
    <property type="entry name" value="Acetoacetate decarboxylase-like"/>
    <property type="match status" value="1"/>
</dbReference>
<sequence length="270" mass="30447">MRPPLKGYCYPLTPSGTSSLVGPPPWHYATEYLNLLFRADPDKVAPFLPEPLEPGPDPGLGYVAFSQWWSLWQDRPDLAATHPERTQYREAAVWVGCSYRGRPGQICLFIWVDNDFSLARGWFMGFPKRLGAIEFSEYHPLNSLMPPLESGTVLRGAALAHGERLMEGTLTLRDRISPQELPFPLARPLFHIRHFPSIEAGAPPSVLELVELGAENVRFGEEVWRGEGTLRLFPSDLEEHTALGKLEVLEGYHYHSGYTFPGGKVLHRWS</sequence>
<dbReference type="eggNOG" id="COG4689">
    <property type="taxonomic scope" value="Bacteria"/>
</dbReference>
<protein>
    <submittedName>
        <fullName evidence="1">Acetoacetate decarboxylase</fullName>
    </submittedName>
</protein>
<dbReference type="Pfam" id="PF06314">
    <property type="entry name" value="ADC"/>
    <property type="match status" value="1"/>
</dbReference>
<proteinExistence type="predicted"/>
<dbReference type="HOGENOM" id="CLU_091354_0_0_0"/>
<dbReference type="InterPro" id="IPR023375">
    <property type="entry name" value="ADC_dom_sf"/>
</dbReference>
<dbReference type="Proteomes" id="UP000005096">
    <property type="component" value="Chromosome"/>
</dbReference>
<gene>
    <name evidence="1" type="ORF">Apau_1382</name>
</gene>
<reference evidence="1 2" key="1">
    <citation type="journal article" date="2010" name="Stand. Genomic Sci.">
        <title>Non-contiguous finished genome sequence of Aminomonas paucivorans type strain (GLU-3).</title>
        <authorList>
            <person name="Pitluck S."/>
            <person name="Yasawong M."/>
            <person name="Held B."/>
            <person name="Lapidus A."/>
            <person name="Nolan M."/>
            <person name="Copeland A."/>
            <person name="Lucas S."/>
            <person name="Del Rio T.G."/>
            <person name="Tice H."/>
            <person name="Cheng J.F."/>
            <person name="Chertkov O."/>
            <person name="Goodwin L."/>
            <person name="Tapia R."/>
            <person name="Han C."/>
            <person name="Liolios K."/>
            <person name="Ivanova N."/>
            <person name="Mavromatis K."/>
            <person name="Ovchinnikova G."/>
            <person name="Pati A."/>
            <person name="Chen A."/>
            <person name="Palaniappan K."/>
            <person name="Land M."/>
            <person name="Hauser L."/>
            <person name="Chang Y.J."/>
            <person name="Jeffries C.D."/>
            <person name="Pukall R."/>
            <person name="Spring S."/>
            <person name="Rohde M."/>
            <person name="Sikorski J."/>
            <person name="Goker M."/>
            <person name="Woyke T."/>
            <person name="Bristow J."/>
            <person name="Eisen J.A."/>
            <person name="Markowitz V."/>
            <person name="Hugenholtz P."/>
            <person name="Kyrpides N.C."/>
            <person name="Klenk H.P."/>
        </authorList>
    </citation>
    <scope>NUCLEOTIDE SEQUENCE [LARGE SCALE GENOMIC DNA]</scope>
    <source>
        <strain evidence="1 2">DSM 12260</strain>
    </source>
</reference>
<dbReference type="Gene3D" id="2.40.400.10">
    <property type="entry name" value="Acetoacetate decarboxylase-like"/>
    <property type="match status" value="1"/>
</dbReference>
<dbReference type="STRING" id="584708.Apau_1382"/>